<dbReference type="OrthoDB" id="107590at2157"/>
<dbReference type="AlphaFoldDB" id="A0A1H1GV36"/>
<keyword evidence="1" id="KW-0812">Transmembrane</keyword>
<evidence type="ECO:0000313" key="2">
    <source>
        <dbReference type="EMBL" id="SDR17040.1"/>
    </source>
</evidence>
<feature type="transmembrane region" description="Helical" evidence="1">
    <location>
        <begin position="107"/>
        <end position="136"/>
    </location>
</feature>
<reference evidence="3" key="1">
    <citation type="submission" date="2016-10" db="EMBL/GenBank/DDBJ databases">
        <authorList>
            <person name="Varghese N."/>
            <person name="Submissions S."/>
        </authorList>
    </citation>
    <scope>NUCLEOTIDE SEQUENCE [LARGE SCALE GENOMIC DNA]</scope>
    <source>
        <strain evidence="3">DSM 24767</strain>
    </source>
</reference>
<proteinExistence type="predicted"/>
<feature type="transmembrane region" description="Helical" evidence="1">
    <location>
        <begin position="20"/>
        <end position="42"/>
    </location>
</feature>
<feature type="transmembrane region" description="Helical" evidence="1">
    <location>
        <begin position="157"/>
        <end position="179"/>
    </location>
</feature>
<keyword evidence="3" id="KW-1185">Reference proteome</keyword>
<dbReference type="EMBL" id="FNLC01000002">
    <property type="protein sequence ID" value="SDR17040.1"/>
    <property type="molecule type" value="Genomic_DNA"/>
</dbReference>
<evidence type="ECO:0008006" key="4">
    <source>
        <dbReference type="Google" id="ProtNLM"/>
    </source>
</evidence>
<dbReference type="Pfam" id="PF13197">
    <property type="entry name" value="DUF4013"/>
    <property type="match status" value="1"/>
</dbReference>
<organism evidence="2 3">
    <name type="scientific">Natronobacterium texcoconense</name>
    <dbReference type="NCBI Taxonomy" id="1095778"/>
    <lineage>
        <taxon>Archaea</taxon>
        <taxon>Methanobacteriati</taxon>
        <taxon>Methanobacteriota</taxon>
        <taxon>Stenosarchaea group</taxon>
        <taxon>Halobacteria</taxon>
        <taxon>Halobacteriales</taxon>
        <taxon>Natrialbaceae</taxon>
        <taxon>Natronobacterium</taxon>
    </lineage>
</organism>
<dbReference type="InterPro" id="IPR025098">
    <property type="entry name" value="DUF4013"/>
</dbReference>
<protein>
    <recommendedName>
        <fullName evidence="4">DUF4013 domain-containing protein</fullName>
    </recommendedName>
</protein>
<gene>
    <name evidence="2" type="ORF">SAMN04489842_2628</name>
</gene>
<feature type="transmembrane region" description="Helical" evidence="1">
    <location>
        <begin position="74"/>
        <end position="95"/>
    </location>
</feature>
<evidence type="ECO:0000256" key="1">
    <source>
        <dbReference type="SAM" id="Phobius"/>
    </source>
</evidence>
<evidence type="ECO:0000313" key="3">
    <source>
        <dbReference type="Proteomes" id="UP000198848"/>
    </source>
</evidence>
<name>A0A1H1GV36_NATTX</name>
<keyword evidence="1" id="KW-0472">Membrane</keyword>
<dbReference type="RefSeq" id="WP_090382452.1">
    <property type="nucleotide sequence ID" value="NZ_FNLC01000002.1"/>
</dbReference>
<feature type="transmembrane region" description="Helical" evidence="1">
    <location>
        <begin position="185"/>
        <end position="206"/>
    </location>
</feature>
<keyword evidence="1" id="KW-1133">Transmembrane helix</keyword>
<dbReference type="Proteomes" id="UP000198848">
    <property type="component" value="Unassembled WGS sequence"/>
</dbReference>
<accession>A0A1H1GV36</accession>
<sequence length="232" mass="24215">MLSEAINYLKESDDVWKTTILGGVFLLFSFLLIPLFFVWGYVVRVLDRTANGNDEPPVFDDWSELTVDGAKASVILLAYALIPIVVGIVLVAAVAGVTGGEPGSAGAAALVLAGLVTLAVAVGAAYVVPAGLANFASERRIRAGFHLETLRPVLSSGRYAAGWLLAVGIVVVGSFVSGILSPIPFLGPVLGAIVGFYALVAAYYVVGHTWDDCRSIVVDEGDPEPSGERPAI</sequence>